<evidence type="ECO:0000313" key="2">
    <source>
        <dbReference type="Proteomes" id="UP000001542"/>
    </source>
</evidence>
<name>A2FQP6_TRIV3</name>
<dbReference type="InParanoid" id="A2FQP6"/>
<dbReference type="InterPro" id="IPR053139">
    <property type="entry name" value="Surface_bspA-like"/>
</dbReference>
<dbReference type="RefSeq" id="XP_001305685.1">
    <property type="nucleotide sequence ID" value="XM_001305684.1"/>
</dbReference>
<organism evidence="1 2">
    <name type="scientific">Trichomonas vaginalis (strain ATCC PRA-98 / G3)</name>
    <dbReference type="NCBI Taxonomy" id="412133"/>
    <lineage>
        <taxon>Eukaryota</taxon>
        <taxon>Metamonada</taxon>
        <taxon>Parabasalia</taxon>
        <taxon>Trichomonadida</taxon>
        <taxon>Trichomonadidae</taxon>
        <taxon>Trichomonas</taxon>
    </lineage>
</organism>
<dbReference type="VEuPathDB" id="TrichDB:TVAGG3_0833490"/>
<protein>
    <submittedName>
        <fullName evidence="1">Cell surface protein, putative</fullName>
    </submittedName>
</protein>
<evidence type="ECO:0000313" key="1">
    <source>
        <dbReference type="EMBL" id="EAX92755.1"/>
    </source>
</evidence>
<proteinExistence type="predicted"/>
<dbReference type="Pfam" id="PF13306">
    <property type="entry name" value="LRR_5"/>
    <property type="match status" value="5"/>
</dbReference>
<dbReference type="InterPro" id="IPR032675">
    <property type="entry name" value="LRR_dom_sf"/>
</dbReference>
<sequence>MFAYECYSLRSLKTGGLIDIPAAAFYSCYKLTSIDFTSFTSIGVSAFQYSGIESITIPANCTIIKENAFDHSALSKITFEARITGIELTIMYCAFSNTLLSSISFPVEVEFGNDELDESHCLANCSKLESIHFEDDFYRIPAYFANLCTNLKSVVAKGVTTIKRDAFHLCINLETVTFDRVTYFGAYCYSYCSKLNMQFEETLDVDFYTNAFEFCESLSFSKVSSNWKLHGNEVFKGCSGLTALKIAAPLVESTFKGCKELKSVEILENITEIPSYCFKNCTKLTSFKYTNGLKSVDEEAFASTSLSGTFDFTDISIGDFAFESSEIEEVTIGREIYDYVFRNCTKLKTVYINSSQFNLRSFINTSSDIEFKLGSGAEDLKIEGNILVGYPEYIKPAKILTAVLPNYDEKSLTISKFTHISEYAFSLCKKLSEVIADTNISFYENNFAYSNVETVEIKDCGNLFIPDNTFTKAHSLKKVIISAKILGIGEEAFSDCYKLKTVELPSFVKEIRERAFFKCYYLKSIDISNVNLIHSEAFKY</sequence>
<dbReference type="SUPFAM" id="SSF52058">
    <property type="entry name" value="L domain-like"/>
    <property type="match status" value="1"/>
</dbReference>
<accession>A2FQP6</accession>
<reference evidence="1" key="2">
    <citation type="journal article" date="2007" name="Science">
        <title>Draft genome sequence of the sexually transmitted pathogen Trichomonas vaginalis.</title>
        <authorList>
            <person name="Carlton J.M."/>
            <person name="Hirt R.P."/>
            <person name="Silva J.C."/>
            <person name="Delcher A.L."/>
            <person name="Schatz M."/>
            <person name="Zhao Q."/>
            <person name="Wortman J.R."/>
            <person name="Bidwell S.L."/>
            <person name="Alsmark U.C.M."/>
            <person name="Besteiro S."/>
            <person name="Sicheritz-Ponten T."/>
            <person name="Noel C.J."/>
            <person name="Dacks J.B."/>
            <person name="Foster P.G."/>
            <person name="Simillion C."/>
            <person name="Van de Peer Y."/>
            <person name="Miranda-Saavedra D."/>
            <person name="Barton G.J."/>
            <person name="Westrop G.D."/>
            <person name="Mueller S."/>
            <person name="Dessi D."/>
            <person name="Fiori P.L."/>
            <person name="Ren Q."/>
            <person name="Paulsen I."/>
            <person name="Zhang H."/>
            <person name="Bastida-Corcuera F.D."/>
            <person name="Simoes-Barbosa A."/>
            <person name="Brown M.T."/>
            <person name="Hayes R.D."/>
            <person name="Mukherjee M."/>
            <person name="Okumura C.Y."/>
            <person name="Schneider R."/>
            <person name="Smith A.J."/>
            <person name="Vanacova S."/>
            <person name="Villalvazo M."/>
            <person name="Haas B.J."/>
            <person name="Pertea M."/>
            <person name="Feldblyum T.V."/>
            <person name="Utterback T.R."/>
            <person name="Shu C.L."/>
            <person name="Osoegawa K."/>
            <person name="de Jong P.J."/>
            <person name="Hrdy I."/>
            <person name="Horvathova L."/>
            <person name="Zubacova Z."/>
            <person name="Dolezal P."/>
            <person name="Malik S.B."/>
            <person name="Logsdon J.M. Jr."/>
            <person name="Henze K."/>
            <person name="Gupta A."/>
            <person name="Wang C.C."/>
            <person name="Dunne R.L."/>
            <person name="Upcroft J.A."/>
            <person name="Upcroft P."/>
            <person name="White O."/>
            <person name="Salzberg S.L."/>
            <person name="Tang P."/>
            <person name="Chiu C.-H."/>
            <person name="Lee Y.-S."/>
            <person name="Embley T.M."/>
            <person name="Coombs G.H."/>
            <person name="Mottram J.C."/>
            <person name="Tachezy J."/>
            <person name="Fraser-Liggett C.M."/>
            <person name="Johnson P.J."/>
        </authorList>
    </citation>
    <scope>NUCLEOTIDE SEQUENCE [LARGE SCALE GENOMIC DNA]</scope>
    <source>
        <strain evidence="1">G3</strain>
    </source>
</reference>
<dbReference type="KEGG" id="tva:4750469"/>
<dbReference type="PANTHER" id="PTHR45661">
    <property type="entry name" value="SURFACE ANTIGEN"/>
    <property type="match status" value="1"/>
</dbReference>
<gene>
    <name evidence="1" type="ORF">TVAG_373540</name>
</gene>
<dbReference type="VEuPathDB" id="TrichDB:TVAG_373540"/>
<dbReference type="InterPro" id="IPR026906">
    <property type="entry name" value="LRR_5"/>
</dbReference>
<reference evidence="1" key="1">
    <citation type="submission" date="2006-10" db="EMBL/GenBank/DDBJ databases">
        <authorList>
            <person name="Amadeo P."/>
            <person name="Zhao Q."/>
            <person name="Wortman J."/>
            <person name="Fraser-Liggett C."/>
            <person name="Carlton J."/>
        </authorList>
    </citation>
    <scope>NUCLEOTIDE SEQUENCE</scope>
    <source>
        <strain evidence="1">G3</strain>
    </source>
</reference>
<dbReference type="AlphaFoldDB" id="A2FQP6"/>
<keyword evidence="2" id="KW-1185">Reference proteome</keyword>
<dbReference type="Proteomes" id="UP000001542">
    <property type="component" value="Unassembled WGS sequence"/>
</dbReference>
<dbReference type="PANTHER" id="PTHR45661:SF3">
    <property type="entry name" value="IG-LIKE DOMAIN-CONTAINING PROTEIN"/>
    <property type="match status" value="1"/>
</dbReference>
<dbReference type="SMR" id="A2FQP6"/>
<dbReference type="EMBL" id="DS113948">
    <property type="protein sequence ID" value="EAX92755.1"/>
    <property type="molecule type" value="Genomic_DNA"/>
</dbReference>
<dbReference type="STRING" id="5722.A2FQP6"/>
<dbReference type="Gene3D" id="3.80.10.10">
    <property type="entry name" value="Ribonuclease Inhibitor"/>
    <property type="match status" value="4"/>
</dbReference>